<proteinExistence type="predicted"/>
<dbReference type="Proteomes" id="UP000054270">
    <property type="component" value="Unassembled WGS sequence"/>
</dbReference>
<name>A0A0D2Q6Y4_HYPSF</name>
<keyword evidence="2" id="KW-1185">Reference proteome</keyword>
<dbReference type="OMA" id="DEIMEFM"/>
<accession>A0A0D2Q6Y4</accession>
<dbReference type="OrthoDB" id="26525at2759"/>
<organism evidence="1 2">
    <name type="scientific">Hypholoma sublateritium (strain FD-334 SS-4)</name>
    <dbReference type="NCBI Taxonomy" id="945553"/>
    <lineage>
        <taxon>Eukaryota</taxon>
        <taxon>Fungi</taxon>
        <taxon>Dikarya</taxon>
        <taxon>Basidiomycota</taxon>
        <taxon>Agaricomycotina</taxon>
        <taxon>Agaricomycetes</taxon>
        <taxon>Agaricomycetidae</taxon>
        <taxon>Agaricales</taxon>
        <taxon>Agaricineae</taxon>
        <taxon>Strophariaceae</taxon>
        <taxon>Hypholoma</taxon>
    </lineage>
</organism>
<evidence type="ECO:0008006" key="3">
    <source>
        <dbReference type="Google" id="ProtNLM"/>
    </source>
</evidence>
<gene>
    <name evidence="1" type="ORF">HYPSUDRAFT_130986</name>
</gene>
<protein>
    <recommendedName>
        <fullName evidence="3">EF-hand domain-containing protein</fullName>
    </recommendedName>
</protein>
<feature type="non-terminal residue" evidence="1">
    <location>
        <position position="1"/>
    </location>
</feature>
<reference evidence="2" key="1">
    <citation type="submission" date="2014-04" db="EMBL/GenBank/DDBJ databases">
        <title>Evolutionary Origins and Diversification of the Mycorrhizal Mutualists.</title>
        <authorList>
            <consortium name="DOE Joint Genome Institute"/>
            <consortium name="Mycorrhizal Genomics Consortium"/>
            <person name="Kohler A."/>
            <person name="Kuo A."/>
            <person name="Nagy L.G."/>
            <person name="Floudas D."/>
            <person name="Copeland A."/>
            <person name="Barry K.W."/>
            <person name="Cichocki N."/>
            <person name="Veneault-Fourrey C."/>
            <person name="LaButti K."/>
            <person name="Lindquist E.A."/>
            <person name="Lipzen A."/>
            <person name="Lundell T."/>
            <person name="Morin E."/>
            <person name="Murat C."/>
            <person name="Riley R."/>
            <person name="Ohm R."/>
            <person name="Sun H."/>
            <person name="Tunlid A."/>
            <person name="Henrissat B."/>
            <person name="Grigoriev I.V."/>
            <person name="Hibbett D.S."/>
            <person name="Martin F."/>
        </authorList>
    </citation>
    <scope>NUCLEOTIDE SEQUENCE [LARGE SCALE GENOMIC DNA]</scope>
    <source>
        <strain evidence="2">FD-334 SS-4</strain>
    </source>
</reference>
<dbReference type="AlphaFoldDB" id="A0A0D2Q6Y4"/>
<evidence type="ECO:0000313" key="2">
    <source>
        <dbReference type="Proteomes" id="UP000054270"/>
    </source>
</evidence>
<dbReference type="InterPro" id="IPR011992">
    <property type="entry name" value="EF-hand-dom_pair"/>
</dbReference>
<evidence type="ECO:0000313" key="1">
    <source>
        <dbReference type="EMBL" id="KJA27525.1"/>
    </source>
</evidence>
<dbReference type="EMBL" id="KN817524">
    <property type="protein sequence ID" value="KJA27525.1"/>
    <property type="molecule type" value="Genomic_DNA"/>
</dbReference>
<dbReference type="Gene3D" id="1.10.238.10">
    <property type="entry name" value="EF-hand"/>
    <property type="match status" value="1"/>
</dbReference>
<sequence>EICLKHIFAKYCTPKVDQSVTPDNELLVPPPNAYFAEEDLQKWALATNGEPFSDETKEEVIEFFDVTDDNNLTFKGFMQLYQLQTENEEKETWKDLETHGFDKTLALVKS</sequence>
<dbReference type="SUPFAM" id="SSF47473">
    <property type="entry name" value="EF-hand"/>
    <property type="match status" value="1"/>
</dbReference>